<dbReference type="Gene3D" id="3.30.160.240">
    <property type="entry name" value="Rv1738"/>
    <property type="match status" value="1"/>
</dbReference>
<dbReference type="RefSeq" id="WP_243596274.1">
    <property type="nucleotide sequence ID" value="NZ_JBBPCN010000001.1"/>
</dbReference>
<dbReference type="SUPFAM" id="SSF143212">
    <property type="entry name" value="Rv2632c-like"/>
    <property type="match status" value="1"/>
</dbReference>
<gene>
    <name evidence="1" type="ORF">AABD04_17390</name>
</gene>
<reference evidence="1 2" key="1">
    <citation type="submission" date="2024-03" db="EMBL/GenBank/DDBJ databases">
        <title>Rhodococcus navarretei sp. nov. and Pseudarthrobacter quantumdoti sp. nov., two new species with the ability to biosynthesize Quantum Dots isolated from soil samples at Union Glacier, Antarctica.</title>
        <authorList>
            <person name="Vargas M."/>
        </authorList>
    </citation>
    <scope>NUCLEOTIDE SEQUENCE [LARGE SCALE GENOMIC DNA]</scope>
    <source>
        <strain evidence="1 2">EXRC-4A-4</strain>
    </source>
</reference>
<dbReference type="InterPro" id="IPR038070">
    <property type="entry name" value="Rv2632c-like_sf"/>
</dbReference>
<protein>
    <submittedName>
        <fullName evidence="1">DsRBD fold-containing protein</fullName>
    </submittedName>
</protein>
<dbReference type="Pfam" id="PF08962">
    <property type="entry name" value="Rv2632c-like"/>
    <property type="match status" value="1"/>
</dbReference>
<accession>A0ABU9CZ52</accession>
<evidence type="ECO:0000313" key="1">
    <source>
        <dbReference type="EMBL" id="MEK8072622.1"/>
    </source>
</evidence>
<name>A0ABU9CZ52_9NOCA</name>
<dbReference type="EMBL" id="JBBPCN010000001">
    <property type="protein sequence ID" value="MEK8072622.1"/>
    <property type="molecule type" value="Genomic_DNA"/>
</dbReference>
<dbReference type="Proteomes" id="UP001456513">
    <property type="component" value="Unassembled WGS sequence"/>
</dbReference>
<proteinExistence type="predicted"/>
<dbReference type="InterPro" id="IPR015057">
    <property type="entry name" value="Rv2632c-like"/>
</dbReference>
<organism evidence="1 2">
    <name type="scientific">Rhodococcus navarretei</name>
    <dbReference type="NCBI Taxonomy" id="3128981"/>
    <lineage>
        <taxon>Bacteria</taxon>
        <taxon>Bacillati</taxon>
        <taxon>Actinomycetota</taxon>
        <taxon>Actinomycetes</taxon>
        <taxon>Mycobacteriales</taxon>
        <taxon>Nocardiaceae</taxon>
        <taxon>Rhodococcus</taxon>
    </lineage>
</organism>
<sequence>MVPEIGDGLAIARALSDLAHQLLECSAQDLEQVVHEPVRVRM</sequence>
<comment type="caution">
    <text evidence="1">The sequence shown here is derived from an EMBL/GenBank/DDBJ whole genome shotgun (WGS) entry which is preliminary data.</text>
</comment>
<keyword evidence="2" id="KW-1185">Reference proteome</keyword>
<evidence type="ECO:0000313" key="2">
    <source>
        <dbReference type="Proteomes" id="UP001456513"/>
    </source>
</evidence>